<keyword evidence="4" id="KW-1185">Reference proteome</keyword>
<accession>A0A2V1K2L9</accession>
<dbReference type="SUPFAM" id="SSF52540">
    <property type="entry name" value="P-loop containing nucleoside triphosphate hydrolases"/>
    <property type="match status" value="1"/>
</dbReference>
<feature type="compositionally biased region" description="Acidic residues" evidence="1">
    <location>
        <begin position="274"/>
        <end position="284"/>
    </location>
</feature>
<reference evidence="4" key="1">
    <citation type="submission" date="2018-05" db="EMBL/GenBank/DDBJ databases">
        <authorList>
            <person name="Li Y."/>
        </authorList>
    </citation>
    <scope>NUCLEOTIDE SEQUENCE [LARGE SCALE GENOMIC DNA]</scope>
    <source>
        <strain evidence="4">sk1b4</strain>
    </source>
</reference>
<evidence type="ECO:0000259" key="2">
    <source>
        <dbReference type="SMART" id="SM00382"/>
    </source>
</evidence>
<feature type="domain" description="AAA+ ATPase" evidence="2">
    <location>
        <begin position="315"/>
        <end position="482"/>
    </location>
</feature>
<dbReference type="SMART" id="SM00382">
    <property type="entry name" value="AAA"/>
    <property type="match status" value="1"/>
</dbReference>
<dbReference type="GO" id="GO:0016887">
    <property type="term" value="F:ATP hydrolysis activity"/>
    <property type="evidence" value="ECO:0007669"/>
    <property type="project" value="InterPro"/>
</dbReference>
<evidence type="ECO:0000256" key="1">
    <source>
        <dbReference type="SAM" id="MobiDB-lite"/>
    </source>
</evidence>
<dbReference type="RefSeq" id="WP_109094571.1">
    <property type="nucleotide sequence ID" value="NZ_QETB01000007.1"/>
</dbReference>
<name>A0A2V1K2L9_9ACTO</name>
<dbReference type="Pfam" id="PF07728">
    <property type="entry name" value="AAA_5"/>
    <property type="match status" value="1"/>
</dbReference>
<evidence type="ECO:0000313" key="3">
    <source>
        <dbReference type="EMBL" id="PWF24463.1"/>
    </source>
</evidence>
<sequence>MKINGDYVTETGSFGWIEFYAEFADKLLKFRRDRGELLNRLQEMYRDIRVNFPKVEDGDPVDIDPFTVFGFFNKGLADETRIKIATGLRDEFGIHAQIPTSFAGIPVLNNFRAAFYDFKGQRGEDDIENLWEMFEQAILFASDESGYRKPFEMAFDQVRTQGQVKWNLTMGLYWIRPLAFLNLDSRNRDFIRKERALGDDCAEAVQSMKDKLPKAVAYLRVRDLCKSEFEAGEYPFESFPDLSYHAWVSSENEKARSDSADNVEGSNHIAGCDDLNDEPDEEGPGDSAYSIDQIISDGSFLSRDEIERILNRLKAKKNIILQGPPGTGKTWLARKLGYALMGSRDINRVRAIQFHPNLSYEDFVRGYRPSSKGELALTDGPFLKAVTAAQADPDRPYVVLIEEINRGNPAQLFGEMLTLLEADKRNEYEALELAYPRGTERVYIPPNLYVIGTMNVADRSLAIVDMALRRRFAFIDLAPTYNDAWRDWVNQRFGIDAGYLDMIANRIRELNQRISTTPSLGPQCAIGHSFFTPPLTDEQERVEDAHGWYESIVRTEIKPLLQEYWFDSEETVKQAEFDLLDGMTT</sequence>
<dbReference type="CDD" id="cd00009">
    <property type="entry name" value="AAA"/>
    <property type="match status" value="1"/>
</dbReference>
<feature type="region of interest" description="Disordered" evidence="1">
    <location>
        <begin position="256"/>
        <end position="288"/>
    </location>
</feature>
<dbReference type="InterPro" id="IPR052934">
    <property type="entry name" value="Methyl-DNA_Rec/Restrict_Enz"/>
</dbReference>
<protein>
    <submittedName>
        <fullName evidence="3">AAA family ATPase</fullName>
    </submittedName>
</protein>
<proteinExistence type="predicted"/>
<dbReference type="Proteomes" id="UP000245283">
    <property type="component" value="Unassembled WGS sequence"/>
</dbReference>
<evidence type="ECO:0000313" key="4">
    <source>
        <dbReference type="Proteomes" id="UP000245283"/>
    </source>
</evidence>
<dbReference type="EMBL" id="QETB01000007">
    <property type="protein sequence ID" value="PWF24463.1"/>
    <property type="molecule type" value="Genomic_DNA"/>
</dbReference>
<dbReference type="InterPro" id="IPR011704">
    <property type="entry name" value="ATPase_dyneun-rel_AAA"/>
</dbReference>
<dbReference type="PANTHER" id="PTHR37291:SF1">
    <property type="entry name" value="TYPE IV METHYL-DIRECTED RESTRICTION ENZYME ECOKMCRB SUBUNIT"/>
    <property type="match status" value="1"/>
</dbReference>
<dbReference type="GO" id="GO:0005524">
    <property type="term" value="F:ATP binding"/>
    <property type="evidence" value="ECO:0007669"/>
    <property type="project" value="InterPro"/>
</dbReference>
<dbReference type="Gene3D" id="3.40.50.300">
    <property type="entry name" value="P-loop containing nucleotide triphosphate hydrolases"/>
    <property type="match status" value="1"/>
</dbReference>
<comment type="caution">
    <text evidence="3">The sequence shown here is derived from an EMBL/GenBank/DDBJ whole genome shotgun (WGS) entry which is preliminary data.</text>
</comment>
<dbReference type="InterPro" id="IPR003593">
    <property type="entry name" value="AAA+_ATPase"/>
</dbReference>
<organism evidence="3 4">
    <name type="scientific">Ancrocorticia populi</name>
    <dbReference type="NCBI Taxonomy" id="2175228"/>
    <lineage>
        <taxon>Bacteria</taxon>
        <taxon>Bacillati</taxon>
        <taxon>Actinomycetota</taxon>
        <taxon>Actinomycetes</taxon>
        <taxon>Actinomycetales</taxon>
        <taxon>Actinomycetaceae</taxon>
        <taxon>Ancrocorticia</taxon>
    </lineage>
</organism>
<dbReference type="PANTHER" id="PTHR37291">
    <property type="entry name" value="5-METHYLCYTOSINE-SPECIFIC RESTRICTION ENZYME B"/>
    <property type="match status" value="1"/>
</dbReference>
<dbReference type="OrthoDB" id="9781481at2"/>
<dbReference type="AlphaFoldDB" id="A0A2V1K2L9"/>
<dbReference type="InterPro" id="IPR027417">
    <property type="entry name" value="P-loop_NTPase"/>
</dbReference>
<gene>
    <name evidence="3" type="ORF">DD236_11525</name>
</gene>